<organism evidence="1 2">
    <name type="scientific">Penicillium antarcticum</name>
    <dbReference type="NCBI Taxonomy" id="416450"/>
    <lineage>
        <taxon>Eukaryota</taxon>
        <taxon>Fungi</taxon>
        <taxon>Dikarya</taxon>
        <taxon>Ascomycota</taxon>
        <taxon>Pezizomycotina</taxon>
        <taxon>Eurotiomycetes</taxon>
        <taxon>Eurotiomycetidae</taxon>
        <taxon>Eurotiales</taxon>
        <taxon>Aspergillaceae</taxon>
        <taxon>Penicillium</taxon>
    </lineage>
</organism>
<name>A0A1V6QIK0_9EURO</name>
<comment type="caution">
    <text evidence="1">The sequence shown here is derived from an EMBL/GenBank/DDBJ whole genome shotgun (WGS) entry which is preliminary data.</text>
</comment>
<reference evidence="2" key="1">
    <citation type="journal article" date="2017" name="Nat. Microbiol.">
        <title>Global analysis of biosynthetic gene clusters reveals vast potential of secondary metabolite production in Penicillium species.</title>
        <authorList>
            <person name="Nielsen J.C."/>
            <person name="Grijseels S."/>
            <person name="Prigent S."/>
            <person name="Ji B."/>
            <person name="Dainat J."/>
            <person name="Nielsen K.F."/>
            <person name="Frisvad J.C."/>
            <person name="Workman M."/>
            <person name="Nielsen J."/>
        </authorList>
    </citation>
    <scope>NUCLEOTIDE SEQUENCE [LARGE SCALE GENOMIC DNA]</scope>
    <source>
        <strain evidence="2">IBT 31811</strain>
    </source>
</reference>
<sequence length="324" mass="36801">MSTWDQTNPPFILRDDEVPPVLPEDPIPMLADLHLAPLPAPNNAFGEDHPPSVNDAQINHSALASHLASSNDSLTPILVDLYGVPLPAQATQNPDYIVASLPTPPTQADRLPSYYKVTIPNMRKLSKKWDQEYWLCRVIGILDKIGIKDVIDQRLDRPEQSHPLYQDWVRWSQKVERWLYGTVGPKILHNLQKISHSLVFADETMYHILRLEPNEDDRMTVEVLDLWDIHRGNYDTASEYIEVWGAQVQHCRRLGIGMANYMAVKIMIRELEDEFPVITAFVKDKIRLEDENAHQMSDENFGVIVEGLLGTALGVEIPCVTSAE</sequence>
<protein>
    <submittedName>
        <fullName evidence="1">Uncharacterized protein</fullName>
    </submittedName>
</protein>
<accession>A0A1V6QIK0</accession>
<evidence type="ECO:0000313" key="1">
    <source>
        <dbReference type="EMBL" id="OQD89064.1"/>
    </source>
</evidence>
<proteinExistence type="predicted"/>
<dbReference type="Proteomes" id="UP000191672">
    <property type="component" value="Unassembled WGS sequence"/>
</dbReference>
<dbReference type="STRING" id="416450.A0A1V6QIK0"/>
<dbReference type="OrthoDB" id="4288007at2759"/>
<keyword evidence="2" id="KW-1185">Reference proteome</keyword>
<dbReference type="AlphaFoldDB" id="A0A1V6QIK0"/>
<gene>
    <name evidence="1" type="ORF">PENANT_c003G02646</name>
</gene>
<evidence type="ECO:0000313" key="2">
    <source>
        <dbReference type="Proteomes" id="UP000191672"/>
    </source>
</evidence>
<dbReference type="EMBL" id="MDYN01000003">
    <property type="protein sequence ID" value="OQD89064.1"/>
    <property type="molecule type" value="Genomic_DNA"/>
</dbReference>